<name>A0A650ARN3_9CHLO</name>
<reference evidence="10" key="1">
    <citation type="submission" date="2019-11" db="EMBL/GenBank/DDBJ databases">
        <title>Complete mitogenomes of the chlorophyte green algae Scherffelia dubia and Tetraselmis sp. CCMP 881 (Chlorodendrophyceae).</title>
        <authorList>
            <person name="Turmel M."/>
            <person name="Otis C."/>
            <person name="de Cambiaire J.-C."/>
            <person name="Lemieux C."/>
        </authorList>
    </citation>
    <scope>NUCLEOTIDE SEQUENCE</scope>
</reference>
<evidence type="ECO:0000256" key="4">
    <source>
        <dbReference type="ARBA" id="ARBA00022989"/>
    </source>
</evidence>
<keyword evidence="5 10" id="KW-0496">Mitochondrion</keyword>
<proteinExistence type="inferred from homology"/>
<evidence type="ECO:0000256" key="7">
    <source>
        <dbReference type="ARBA" id="ARBA00023310"/>
    </source>
</evidence>
<geneLocation type="mitochondrion" evidence="10"/>
<feature type="transmembrane region" description="Helical" evidence="8">
    <location>
        <begin position="12"/>
        <end position="32"/>
    </location>
</feature>
<comment type="similarity">
    <text evidence="2">Belongs to the ATPase protein YMF19 family.</text>
</comment>
<keyword evidence="6 8" id="KW-0472">Membrane</keyword>
<dbReference type="GO" id="GO:0031966">
    <property type="term" value="C:mitochondrial membrane"/>
    <property type="evidence" value="ECO:0007669"/>
    <property type="project" value="UniProtKB-SubCell"/>
</dbReference>
<dbReference type="Pfam" id="PF02326">
    <property type="entry name" value="YMF19"/>
    <property type="match status" value="1"/>
</dbReference>
<gene>
    <name evidence="10" type="primary">atp8</name>
</gene>
<evidence type="ECO:0000256" key="3">
    <source>
        <dbReference type="ARBA" id="ARBA00022692"/>
    </source>
</evidence>
<keyword evidence="4 8" id="KW-1133">Transmembrane helix</keyword>
<evidence type="ECO:0000256" key="1">
    <source>
        <dbReference type="ARBA" id="ARBA00004325"/>
    </source>
</evidence>
<accession>A0A650ARN3</accession>
<organism evidence="10">
    <name type="scientific">Tetraselmis sp. CCMP 881</name>
    <dbReference type="NCBI Taxonomy" id="1812852"/>
    <lineage>
        <taxon>Eukaryota</taxon>
        <taxon>Viridiplantae</taxon>
        <taxon>Chlorophyta</taxon>
        <taxon>core chlorophytes</taxon>
        <taxon>Chlorodendrophyceae</taxon>
        <taxon>Chlorodendrales</taxon>
        <taxon>Chlorodendraceae</taxon>
        <taxon>Tetraselmis</taxon>
    </lineage>
</organism>
<dbReference type="AlphaFoldDB" id="A0A650ARN3"/>
<evidence type="ECO:0000256" key="6">
    <source>
        <dbReference type="ARBA" id="ARBA00023136"/>
    </source>
</evidence>
<dbReference type="GO" id="GO:0006754">
    <property type="term" value="P:ATP biosynthetic process"/>
    <property type="evidence" value="ECO:0007669"/>
    <property type="project" value="UniProtKB-KW"/>
</dbReference>
<dbReference type="EMBL" id="MN642087">
    <property type="protein sequence ID" value="QGP70620.1"/>
    <property type="molecule type" value="Genomic_DNA"/>
</dbReference>
<sequence>MPQLDLVSYMSQFFWLWFFFLGFYLALVQHFLPKMARILKFRHKKMASIQDQSSGYQEAIQAQEANRWNKYSSFLDIQKKLSEAGLERKKEIEEEFWQNKVSSISSDNLQKAFTSDNDFFRKHMLNQNISLSYLNFIKEKNRLVSENMMVHYILKK</sequence>
<dbReference type="InterPro" id="IPR003319">
    <property type="entry name" value="YMF19-like_N"/>
</dbReference>
<keyword evidence="7" id="KW-0066">ATP synthesis</keyword>
<comment type="subcellular location">
    <subcellularLocation>
        <location evidence="1">Mitochondrion membrane</location>
    </subcellularLocation>
</comment>
<evidence type="ECO:0000256" key="5">
    <source>
        <dbReference type="ARBA" id="ARBA00023128"/>
    </source>
</evidence>
<keyword evidence="3 8" id="KW-0812">Transmembrane</keyword>
<evidence type="ECO:0000256" key="2">
    <source>
        <dbReference type="ARBA" id="ARBA00010946"/>
    </source>
</evidence>
<evidence type="ECO:0000313" key="10">
    <source>
        <dbReference type="EMBL" id="QGP70620.1"/>
    </source>
</evidence>
<feature type="domain" description="ATP synthase YMF19-like N-terminal" evidence="9">
    <location>
        <begin position="2"/>
        <end position="63"/>
    </location>
</feature>
<protein>
    <submittedName>
        <fullName evidence="10">ATP synthase F0 subunit 8</fullName>
    </submittedName>
</protein>
<evidence type="ECO:0000259" key="9">
    <source>
        <dbReference type="Pfam" id="PF02326"/>
    </source>
</evidence>
<evidence type="ECO:0000256" key="8">
    <source>
        <dbReference type="SAM" id="Phobius"/>
    </source>
</evidence>